<evidence type="ECO:0000313" key="2">
    <source>
        <dbReference type="Proteomes" id="UP000239724"/>
    </source>
</evidence>
<reference evidence="1 2" key="1">
    <citation type="journal article" date="2018" name="Arch. Microbiol.">
        <title>New insights into the metabolic potential of the phototrophic purple bacterium Rhodopila globiformis DSM 161(T) from its draft genome sequence and evidence for a vanadium-dependent nitrogenase.</title>
        <authorList>
            <person name="Imhoff J.F."/>
            <person name="Rahn T."/>
            <person name="Kunzel S."/>
            <person name="Neulinger S.C."/>
        </authorList>
    </citation>
    <scope>NUCLEOTIDE SEQUENCE [LARGE SCALE GENOMIC DNA]</scope>
    <source>
        <strain evidence="1 2">DSM 161</strain>
    </source>
</reference>
<accession>A0A2S6NMF9</accession>
<dbReference type="AlphaFoldDB" id="A0A2S6NMF9"/>
<dbReference type="EMBL" id="NHRY01000049">
    <property type="protein sequence ID" value="PPQ37299.1"/>
    <property type="molecule type" value="Genomic_DNA"/>
</dbReference>
<comment type="caution">
    <text evidence="1">The sequence shown here is derived from an EMBL/GenBank/DDBJ whole genome shotgun (WGS) entry which is preliminary data.</text>
</comment>
<protein>
    <submittedName>
        <fullName evidence="1">Uncharacterized protein</fullName>
    </submittedName>
</protein>
<keyword evidence="2" id="KW-1185">Reference proteome</keyword>
<name>A0A2S6NMF9_RHOGL</name>
<organism evidence="1 2">
    <name type="scientific">Rhodopila globiformis</name>
    <name type="common">Rhodopseudomonas globiformis</name>
    <dbReference type="NCBI Taxonomy" id="1071"/>
    <lineage>
        <taxon>Bacteria</taxon>
        <taxon>Pseudomonadati</taxon>
        <taxon>Pseudomonadota</taxon>
        <taxon>Alphaproteobacteria</taxon>
        <taxon>Acetobacterales</taxon>
        <taxon>Acetobacteraceae</taxon>
        <taxon>Rhodopila</taxon>
    </lineage>
</organism>
<dbReference type="Proteomes" id="UP000239724">
    <property type="component" value="Unassembled WGS sequence"/>
</dbReference>
<sequence>MAFTAPFQTESLFSVDPGQTGFRAVTTYTLQQGYALFDLPRFEGFYRFHNDIEVDIAIPVELSIGSSTYYNCGSTTVVLNYRIHDSSNESWIPSIGVGPQLSFPSALGDHHIGTSYMHGYLPLIAEKDFGPWNAVGNLAVGINPGSGEKSYGFAGASLTREITQPLRLGAELYYQSSPQTGLKDVVAFNVGGKLKLGNNQQLYFAVGRGLVNGANADRFHTYFAYQINF</sequence>
<dbReference type="OrthoDB" id="7505154at2"/>
<proteinExistence type="predicted"/>
<gene>
    <name evidence="1" type="ORF">CCS01_03610</name>
</gene>
<evidence type="ECO:0000313" key="1">
    <source>
        <dbReference type="EMBL" id="PPQ37299.1"/>
    </source>
</evidence>
<dbReference type="RefSeq" id="WP_104517478.1">
    <property type="nucleotide sequence ID" value="NZ_NHRY01000049.1"/>
</dbReference>